<dbReference type="GO" id="GO:0003723">
    <property type="term" value="F:RNA binding"/>
    <property type="evidence" value="ECO:0007669"/>
    <property type="project" value="UniProtKB-KW"/>
</dbReference>
<dbReference type="EMBL" id="QEAO01000071">
    <property type="protein sequence ID" value="TPX30400.1"/>
    <property type="molecule type" value="Genomic_DNA"/>
</dbReference>
<evidence type="ECO:0000256" key="13">
    <source>
        <dbReference type="ARBA" id="ARBA00049739"/>
    </source>
</evidence>
<evidence type="ECO:0000313" key="18">
    <source>
        <dbReference type="EMBL" id="TPX30400.1"/>
    </source>
</evidence>
<dbReference type="AlphaFoldDB" id="A0A507BHT7"/>
<feature type="site" description="mRNA cap binding" evidence="15">
    <location>
        <position position="149"/>
    </location>
</feature>
<dbReference type="InterPro" id="IPR016899">
    <property type="entry name" value="mRNA_G-N7_MeTrfase_euk"/>
</dbReference>
<keyword evidence="19" id="KW-1185">Reference proteome</keyword>
<evidence type="ECO:0000256" key="5">
    <source>
        <dbReference type="ARBA" id="ARBA00022679"/>
    </source>
</evidence>
<dbReference type="PIRSF" id="PIRSF028762">
    <property type="entry name" value="ABD1"/>
    <property type="match status" value="1"/>
</dbReference>
<evidence type="ECO:0000256" key="9">
    <source>
        <dbReference type="ARBA" id="ARBA00023242"/>
    </source>
</evidence>
<evidence type="ECO:0000256" key="16">
    <source>
        <dbReference type="SAM" id="MobiDB-lite"/>
    </source>
</evidence>
<comment type="caution">
    <text evidence="18">The sequence shown here is derived from an EMBL/GenBank/DDBJ whole genome shotgun (WGS) entry which is preliminary data.</text>
</comment>
<dbReference type="Gene3D" id="3.40.50.150">
    <property type="entry name" value="Vaccinia Virus protein VP39"/>
    <property type="match status" value="1"/>
</dbReference>
<evidence type="ECO:0000256" key="12">
    <source>
        <dbReference type="ARBA" id="ARBA00044712"/>
    </source>
</evidence>
<feature type="binding site" evidence="15">
    <location>
        <begin position="82"/>
        <end position="83"/>
    </location>
    <ligand>
        <name>mRNA</name>
        <dbReference type="ChEBI" id="CHEBI:33699"/>
    </ligand>
</feature>
<dbReference type="RefSeq" id="XP_031022067.1">
    <property type="nucleotide sequence ID" value="XM_031171949.1"/>
</dbReference>
<evidence type="ECO:0000256" key="15">
    <source>
        <dbReference type="PIRSR" id="PIRSR028762-2"/>
    </source>
</evidence>
<evidence type="ECO:0000256" key="6">
    <source>
        <dbReference type="ARBA" id="ARBA00022691"/>
    </source>
</evidence>
<comment type="catalytic activity">
    <reaction evidence="12">
        <text>a 5'-end (5'-triphosphoguanosine)-ribonucleoside in mRNA + S-adenosyl-L-methionine = a 5'-end (N(7)-methyl 5'-triphosphoguanosine)-ribonucleoside in mRNA + S-adenosyl-L-homocysteine</text>
        <dbReference type="Rhea" id="RHEA:67008"/>
        <dbReference type="Rhea" id="RHEA-COMP:17166"/>
        <dbReference type="Rhea" id="RHEA-COMP:17167"/>
        <dbReference type="ChEBI" id="CHEBI:57856"/>
        <dbReference type="ChEBI" id="CHEBI:59789"/>
        <dbReference type="ChEBI" id="CHEBI:156461"/>
        <dbReference type="ChEBI" id="CHEBI:167617"/>
        <dbReference type="EC" id="2.1.1.56"/>
    </reaction>
</comment>
<keyword evidence="7 14" id="KW-0694">RNA-binding</keyword>
<dbReference type="CDD" id="cd02440">
    <property type="entry name" value="AdoMet_MTases"/>
    <property type="match status" value="1"/>
</dbReference>
<dbReference type="SUPFAM" id="SSF53335">
    <property type="entry name" value="S-adenosyl-L-methionine-dependent methyltransferases"/>
    <property type="match status" value="1"/>
</dbReference>
<proteinExistence type="inferred from homology"/>
<dbReference type="PANTHER" id="PTHR12189">
    <property type="entry name" value="MRNA GUANINE-7- METHYLTRANSFERASE"/>
    <property type="match status" value="1"/>
</dbReference>
<evidence type="ECO:0000256" key="11">
    <source>
        <dbReference type="ARBA" id="ARBA00033387"/>
    </source>
</evidence>
<evidence type="ECO:0000256" key="8">
    <source>
        <dbReference type="ARBA" id="ARBA00023042"/>
    </source>
</evidence>
<sequence>MSGKRPYEDPQDDRNPKRPRHSLPPPQTRSYPHPSTSAPRSQQHQYSADSVAPLVASHYNAKPDAGLSVRSQSAIIGLRDFNNWCKAVIIQEFTKRARLTIPHNAQRGLRVLDMCCGKGGDLGKWAKAGIQELVGLDIAKISIDDAKGRYEEGRRRRGPSAFMFNAFFQTQNCFVRPLSDSLGPNPPPFDLVSTQFSWHYSFENEGSARQALKNVSDALRPGGFFIGTLPDAYWIVKRLKSENGLSFGNSIYSIKFEQRDKFPLFGHKYWFVLEDAIDNAPEFLVHFPSLTRLAAEYGLKLVFKKRLHDLYLERSQEGDDGQLFRRMLGNKVITDDEWEAIGIYLAFGFQKQEPAPVQQNIL</sequence>
<evidence type="ECO:0000256" key="4">
    <source>
        <dbReference type="ARBA" id="ARBA00022664"/>
    </source>
</evidence>
<comment type="subcellular location">
    <subcellularLocation>
        <location evidence="1 14">Nucleus</location>
    </subcellularLocation>
</comment>
<comment type="similarity">
    <text evidence="14">Belongs to the class I-like SAM-binding methyltransferase superfamily. mRNA cap 0 methyltransferase family.</text>
</comment>
<protein>
    <recommendedName>
        <fullName evidence="13 14">mRNA cap guanine-N(7) methyltransferase</fullName>
        <ecNumber evidence="2 14">2.1.1.56</ecNumber>
    </recommendedName>
    <alternativeName>
        <fullName evidence="10 14">mRNA (guanine-N(7))-methyltransferase</fullName>
    </alternativeName>
    <alternativeName>
        <fullName evidence="11 14">mRNA cap methyltransferase</fullName>
    </alternativeName>
</protein>
<evidence type="ECO:0000256" key="3">
    <source>
        <dbReference type="ARBA" id="ARBA00022603"/>
    </source>
</evidence>
<dbReference type="PANTHER" id="PTHR12189:SF2">
    <property type="entry name" value="MRNA CAP GUANINE-N7 METHYLTRANSFERASE"/>
    <property type="match status" value="1"/>
</dbReference>
<keyword evidence="5 14" id="KW-0808">Transferase</keyword>
<evidence type="ECO:0000259" key="17">
    <source>
        <dbReference type="PROSITE" id="PS51562"/>
    </source>
</evidence>
<dbReference type="Proteomes" id="UP000319731">
    <property type="component" value="Unassembled WGS sequence"/>
</dbReference>
<dbReference type="GO" id="GO:0004482">
    <property type="term" value="F:mRNA 5'-cap (guanine-N7-)-methyltransferase activity"/>
    <property type="evidence" value="ECO:0007669"/>
    <property type="project" value="UniProtKB-EC"/>
</dbReference>
<organism evidence="18 19">
    <name type="scientific">Synchytrium microbalum</name>
    <dbReference type="NCBI Taxonomy" id="1806994"/>
    <lineage>
        <taxon>Eukaryota</taxon>
        <taxon>Fungi</taxon>
        <taxon>Fungi incertae sedis</taxon>
        <taxon>Chytridiomycota</taxon>
        <taxon>Chytridiomycota incertae sedis</taxon>
        <taxon>Chytridiomycetes</taxon>
        <taxon>Synchytriales</taxon>
        <taxon>Synchytriaceae</taxon>
        <taxon>Synchytrium</taxon>
    </lineage>
</organism>
<gene>
    <name evidence="18" type="ORF">SmJEL517_g06023</name>
</gene>
<feature type="region of interest" description="Disordered" evidence="16">
    <location>
        <begin position="1"/>
        <end position="48"/>
    </location>
</feature>
<evidence type="ECO:0000313" key="19">
    <source>
        <dbReference type="Proteomes" id="UP000319731"/>
    </source>
</evidence>
<keyword evidence="6 14" id="KW-0949">S-adenosyl-L-methionine</keyword>
<dbReference type="InterPro" id="IPR029063">
    <property type="entry name" value="SAM-dependent_MTases_sf"/>
</dbReference>
<dbReference type="EC" id="2.1.1.56" evidence="2 14"/>
<keyword evidence="4 14" id="KW-0507">mRNA processing</keyword>
<feature type="site" description="mRNA cap binding" evidence="15">
    <location>
        <position position="199"/>
    </location>
</feature>
<dbReference type="PROSITE" id="PS51562">
    <property type="entry name" value="RNA_CAP0_MT"/>
    <property type="match status" value="1"/>
</dbReference>
<evidence type="ECO:0000256" key="14">
    <source>
        <dbReference type="PIRNR" id="PIRNR028762"/>
    </source>
</evidence>
<feature type="site" description="mRNA cap binding" evidence="15">
    <location>
        <position position="124"/>
    </location>
</feature>
<dbReference type="InterPro" id="IPR004971">
    <property type="entry name" value="mRNA_G-N7_MeTrfase_dom"/>
</dbReference>
<feature type="compositionally biased region" description="Basic and acidic residues" evidence="16">
    <location>
        <begin position="1"/>
        <end position="16"/>
    </location>
</feature>
<feature type="domain" description="MRNA cap 0 methyltransferase" evidence="17">
    <location>
        <begin position="73"/>
        <end position="352"/>
    </location>
</feature>
<dbReference type="GO" id="GO:0005634">
    <property type="term" value="C:nucleus"/>
    <property type="evidence" value="ECO:0007669"/>
    <property type="project" value="UniProtKB-SubCell"/>
</dbReference>
<evidence type="ECO:0000256" key="7">
    <source>
        <dbReference type="ARBA" id="ARBA00022884"/>
    </source>
</evidence>
<dbReference type="InterPro" id="IPR039753">
    <property type="entry name" value="RG7MT1"/>
</dbReference>
<dbReference type="STRING" id="1806994.A0A507BHT7"/>
<dbReference type="Pfam" id="PF03291">
    <property type="entry name" value="mRNA_G-N7_MeTrfase"/>
    <property type="match status" value="1"/>
</dbReference>
<keyword evidence="8 14" id="KW-0506">mRNA capping</keyword>
<feature type="site" description="mRNA cap binding" evidence="15">
    <location>
        <position position="344"/>
    </location>
</feature>
<dbReference type="OrthoDB" id="10248867at2759"/>
<evidence type="ECO:0000256" key="10">
    <source>
        <dbReference type="ARBA" id="ARBA00032772"/>
    </source>
</evidence>
<keyword evidence="9 14" id="KW-0539">Nucleus</keyword>
<dbReference type="GeneID" id="42007246"/>
<evidence type="ECO:0000256" key="1">
    <source>
        <dbReference type="ARBA" id="ARBA00004123"/>
    </source>
</evidence>
<keyword evidence="3 14" id="KW-0489">Methyltransferase</keyword>
<evidence type="ECO:0000256" key="2">
    <source>
        <dbReference type="ARBA" id="ARBA00011926"/>
    </source>
</evidence>
<name>A0A507BHT7_9FUNG</name>
<reference evidence="18 19" key="1">
    <citation type="journal article" date="2019" name="Sci. Rep.">
        <title>Comparative genomics of chytrid fungi reveal insights into the obligate biotrophic and pathogenic lifestyle of Synchytrium endobioticum.</title>
        <authorList>
            <person name="van de Vossenberg B.T.L.H."/>
            <person name="Warris S."/>
            <person name="Nguyen H.D.T."/>
            <person name="van Gent-Pelzer M.P.E."/>
            <person name="Joly D.L."/>
            <person name="van de Geest H.C."/>
            <person name="Bonants P.J.M."/>
            <person name="Smith D.S."/>
            <person name="Levesque C.A."/>
            <person name="van der Lee T.A.J."/>
        </authorList>
    </citation>
    <scope>NUCLEOTIDE SEQUENCE [LARGE SCALE GENOMIC DNA]</scope>
    <source>
        <strain evidence="18 19">JEL517</strain>
    </source>
</reference>
<feature type="site" description="mRNA cap binding" evidence="15">
    <location>
        <position position="118"/>
    </location>
</feature>
<feature type="site" description="mRNA cap binding" evidence="15">
    <location>
        <position position="282"/>
    </location>
</feature>
<feature type="compositionally biased region" description="Polar residues" evidence="16">
    <location>
        <begin position="28"/>
        <end position="48"/>
    </location>
</feature>
<accession>A0A507BHT7</accession>